<evidence type="ECO:0000313" key="3">
    <source>
        <dbReference type="Proteomes" id="UP000002277"/>
    </source>
</evidence>
<evidence type="ECO:0000256" key="1">
    <source>
        <dbReference type="SAM" id="Phobius"/>
    </source>
</evidence>
<reference evidence="2" key="2">
    <citation type="submission" date="2025-08" db="UniProtKB">
        <authorList>
            <consortium name="Ensembl"/>
        </authorList>
    </citation>
    <scope>IDENTIFICATION</scope>
</reference>
<evidence type="ECO:0000313" key="2">
    <source>
        <dbReference type="Ensembl" id="ENSPTRP00000064989.1"/>
    </source>
</evidence>
<dbReference type="InParanoid" id="A0A2I3RJX5"/>
<feature type="transmembrane region" description="Helical" evidence="1">
    <location>
        <begin position="57"/>
        <end position="77"/>
    </location>
</feature>
<keyword evidence="1" id="KW-1133">Transmembrane helix</keyword>
<sequence length="102" mass="12114">MLERRGITLQKMEMPKQTRNRKLKVLEMPEEVCAFLITVVQFEILFCIKFYKNADFLNLFFIFYFYFLRRSLALYVVSTQNTSLLLLGEGANVTNRMSLKLD</sequence>
<keyword evidence="1" id="KW-0472">Membrane</keyword>
<organism evidence="2 3">
    <name type="scientific">Pan troglodytes</name>
    <name type="common">Chimpanzee</name>
    <dbReference type="NCBI Taxonomy" id="9598"/>
    <lineage>
        <taxon>Eukaryota</taxon>
        <taxon>Metazoa</taxon>
        <taxon>Chordata</taxon>
        <taxon>Craniata</taxon>
        <taxon>Vertebrata</taxon>
        <taxon>Euteleostomi</taxon>
        <taxon>Mammalia</taxon>
        <taxon>Eutheria</taxon>
        <taxon>Euarchontoglires</taxon>
        <taxon>Primates</taxon>
        <taxon>Haplorrhini</taxon>
        <taxon>Catarrhini</taxon>
        <taxon>Hominidae</taxon>
        <taxon>Pan</taxon>
    </lineage>
</organism>
<accession>A0A2I3RJX5</accession>
<dbReference type="AlphaFoldDB" id="A0A2I3RJX5"/>
<reference evidence="2" key="3">
    <citation type="submission" date="2025-09" db="UniProtKB">
        <authorList>
            <consortium name="Ensembl"/>
        </authorList>
    </citation>
    <scope>IDENTIFICATION</scope>
</reference>
<dbReference type="Bgee" id="ENSPTRG00000047121">
    <property type="expression patterns" value="Expressed in skeletal muscle tissue and 13 other cell types or tissues"/>
</dbReference>
<dbReference type="OMA" id="DYVASTH"/>
<proteinExistence type="predicted"/>
<reference evidence="2 3" key="1">
    <citation type="journal article" date="2005" name="Nature">
        <title>Initial sequence of the chimpanzee genome and comparison with the human genome.</title>
        <authorList>
            <consortium name="Chimpanzee sequencing and analysis consortium"/>
        </authorList>
    </citation>
    <scope>NUCLEOTIDE SEQUENCE [LARGE SCALE GENOMIC DNA]</scope>
</reference>
<dbReference type="EMBL" id="AC192794">
    <property type="status" value="NOT_ANNOTATED_CDS"/>
    <property type="molecule type" value="Genomic_DNA"/>
</dbReference>
<dbReference type="Ensembl" id="ENSPTRT00000087138.1">
    <property type="protein sequence ID" value="ENSPTRP00000064989.1"/>
    <property type="gene ID" value="ENSPTRG00000047121.1"/>
</dbReference>
<keyword evidence="1" id="KW-0812">Transmembrane</keyword>
<dbReference type="Proteomes" id="UP000002277">
    <property type="component" value="Chromosome 1"/>
</dbReference>
<protein>
    <submittedName>
        <fullName evidence="2">Uncharacterized protein</fullName>
    </submittedName>
</protein>
<keyword evidence="3" id="KW-1185">Reference proteome</keyword>
<name>A0A2I3RJX5_PANTR</name>
<dbReference type="GeneTree" id="ENSGT00390000018423"/>